<comment type="caution">
    <text evidence="2">The sequence shown here is derived from an EMBL/GenBank/DDBJ whole genome shotgun (WGS) entry which is preliminary data.</text>
</comment>
<evidence type="ECO:0000313" key="2">
    <source>
        <dbReference type="EMBL" id="KAJ1168523.1"/>
    </source>
</evidence>
<protein>
    <submittedName>
        <fullName evidence="2">Uncharacterized protein</fullName>
    </submittedName>
</protein>
<gene>
    <name evidence="2" type="ORF">NDU88_000446</name>
</gene>
<evidence type="ECO:0000256" key="1">
    <source>
        <dbReference type="SAM" id="MobiDB-lite"/>
    </source>
</evidence>
<name>A0AAV7SWK1_PLEWA</name>
<feature type="compositionally biased region" description="Basic and acidic residues" evidence="1">
    <location>
        <begin position="50"/>
        <end position="69"/>
    </location>
</feature>
<dbReference type="Proteomes" id="UP001066276">
    <property type="component" value="Chromosome 4_1"/>
</dbReference>
<dbReference type="AlphaFoldDB" id="A0AAV7SWK1"/>
<proteinExistence type="predicted"/>
<reference evidence="2" key="1">
    <citation type="journal article" date="2022" name="bioRxiv">
        <title>Sequencing and chromosome-scale assembly of the giantPleurodeles waltlgenome.</title>
        <authorList>
            <person name="Brown T."/>
            <person name="Elewa A."/>
            <person name="Iarovenko S."/>
            <person name="Subramanian E."/>
            <person name="Araus A.J."/>
            <person name="Petzold A."/>
            <person name="Susuki M."/>
            <person name="Suzuki K.-i.T."/>
            <person name="Hayashi T."/>
            <person name="Toyoda A."/>
            <person name="Oliveira C."/>
            <person name="Osipova E."/>
            <person name="Leigh N.D."/>
            <person name="Simon A."/>
            <person name="Yun M.H."/>
        </authorList>
    </citation>
    <scope>NUCLEOTIDE SEQUENCE</scope>
    <source>
        <strain evidence="2">20211129_DDA</strain>
        <tissue evidence="2">Liver</tissue>
    </source>
</reference>
<organism evidence="2 3">
    <name type="scientific">Pleurodeles waltl</name>
    <name type="common">Iberian ribbed newt</name>
    <dbReference type="NCBI Taxonomy" id="8319"/>
    <lineage>
        <taxon>Eukaryota</taxon>
        <taxon>Metazoa</taxon>
        <taxon>Chordata</taxon>
        <taxon>Craniata</taxon>
        <taxon>Vertebrata</taxon>
        <taxon>Euteleostomi</taxon>
        <taxon>Amphibia</taxon>
        <taxon>Batrachia</taxon>
        <taxon>Caudata</taxon>
        <taxon>Salamandroidea</taxon>
        <taxon>Salamandridae</taxon>
        <taxon>Pleurodelinae</taxon>
        <taxon>Pleurodeles</taxon>
    </lineage>
</organism>
<feature type="region of interest" description="Disordered" evidence="1">
    <location>
        <begin position="50"/>
        <end position="85"/>
    </location>
</feature>
<accession>A0AAV7SWK1</accession>
<keyword evidence="3" id="KW-1185">Reference proteome</keyword>
<sequence length="112" mass="12498">MFEVSEDELDSWLADKKLLKLSSEKQSLRSREVTGDEILTAVRKLKRGKAAEPDGILKESTEERVHSQEELEGAAGSCDLQRRTRSEGGVGHVRAAEYGEPQRSCLGARVWQ</sequence>
<dbReference type="EMBL" id="JANPWB010000007">
    <property type="protein sequence ID" value="KAJ1168523.1"/>
    <property type="molecule type" value="Genomic_DNA"/>
</dbReference>
<evidence type="ECO:0000313" key="3">
    <source>
        <dbReference type="Proteomes" id="UP001066276"/>
    </source>
</evidence>